<dbReference type="PROSITE" id="PS01124">
    <property type="entry name" value="HTH_ARAC_FAMILY_2"/>
    <property type="match status" value="1"/>
</dbReference>
<comment type="caution">
    <text evidence="4">The sequence shown here is derived from an EMBL/GenBank/DDBJ whole genome shotgun (WGS) entry which is preliminary data.</text>
</comment>
<dbReference type="Proteomes" id="UP001428290">
    <property type="component" value="Unassembled WGS sequence"/>
</dbReference>
<dbReference type="PANTHER" id="PTHR43130">
    <property type="entry name" value="ARAC-FAMILY TRANSCRIPTIONAL REGULATOR"/>
    <property type="match status" value="1"/>
</dbReference>
<evidence type="ECO:0000256" key="2">
    <source>
        <dbReference type="ARBA" id="ARBA00023163"/>
    </source>
</evidence>
<dbReference type="EMBL" id="BAABRU010000008">
    <property type="protein sequence ID" value="GAA5528876.1"/>
    <property type="molecule type" value="Genomic_DNA"/>
</dbReference>
<dbReference type="InterPro" id="IPR009057">
    <property type="entry name" value="Homeodomain-like_sf"/>
</dbReference>
<keyword evidence="2" id="KW-0804">Transcription</keyword>
<name>A0ABP9X221_9CHLR</name>
<evidence type="ECO:0000259" key="3">
    <source>
        <dbReference type="PROSITE" id="PS01124"/>
    </source>
</evidence>
<evidence type="ECO:0000313" key="4">
    <source>
        <dbReference type="EMBL" id="GAA5528876.1"/>
    </source>
</evidence>
<accession>A0ABP9X221</accession>
<dbReference type="Pfam" id="PF12833">
    <property type="entry name" value="HTH_18"/>
    <property type="match status" value="1"/>
</dbReference>
<protein>
    <submittedName>
        <fullName evidence="4">HTH-type transcriptional activator RhaS</fullName>
    </submittedName>
</protein>
<organism evidence="4 5">
    <name type="scientific">Herpetosiphon gulosus</name>
    <dbReference type="NCBI Taxonomy" id="1973496"/>
    <lineage>
        <taxon>Bacteria</taxon>
        <taxon>Bacillati</taxon>
        <taxon>Chloroflexota</taxon>
        <taxon>Chloroflexia</taxon>
        <taxon>Herpetosiphonales</taxon>
        <taxon>Herpetosiphonaceae</taxon>
        <taxon>Herpetosiphon</taxon>
    </lineage>
</organism>
<dbReference type="InterPro" id="IPR002818">
    <property type="entry name" value="DJ-1/PfpI"/>
</dbReference>
<dbReference type="SUPFAM" id="SSF46689">
    <property type="entry name" value="Homeodomain-like"/>
    <property type="match status" value="2"/>
</dbReference>
<gene>
    <name evidence="4" type="primary">rhaS_4</name>
    <name evidence="4" type="ORF">Hgul01_02679</name>
</gene>
<evidence type="ECO:0000313" key="5">
    <source>
        <dbReference type="Proteomes" id="UP001428290"/>
    </source>
</evidence>
<proteinExistence type="predicted"/>
<dbReference type="InterPro" id="IPR052158">
    <property type="entry name" value="INH-QAR"/>
</dbReference>
<dbReference type="Gene3D" id="3.40.50.880">
    <property type="match status" value="1"/>
</dbReference>
<sequence>MLESIRPIYVLLLPHVQLLDCAGPSQVFFEARRQGANYQLIFCGIDSTVTSAQGLVLQTQSGLPEIQPEATILIPGVQLDYYADLNTPVDPRIIRWLHAAAAVGCRIAAICSGAFVLGEAGLLNNRPCTTHWSALELLQQRYPKAQVRQNVLYIQAERIITSAGISTGIDLALALVEQDYDALLVAKIARQLVLYLRRSGQQTQHSIFLQYRNHLHLGVHRAQDYLAEHLTETISLEQLAEIAKLSVRSLNRAFRATIGLTPISYQQQLRLELAANLLHNPAWSIEHIAQQVGFSDARHFRRLWQRYFGTNPTQSRNAQESNQC</sequence>
<dbReference type="RefSeq" id="WP_345722491.1">
    <property type="nucleotide sequence ID" value="NZ_BAABRU010000008.1"/>
</dbReference>
<dbReference type="InterPro" id="IPR029062">
    <property type="entry name" value="Class_I_gatase-like"/>
</dbReference>
<dbReference type="PANTHER" id="PTHR43130:SF3">
    <property type="entry name" value="HTH-TYPE TRANSCRIPTIONAL REGULATOR RV1931C"/>
    <property type="match status" value="1"/>
</dbReference>
<evidence type="ECO:0000256" key="1">
    <source>
        <dbReference type="ARBA" id="ARBA00023015"/>
    </source>
</evidence>
<dbReference type="InterPro" id="IPR018060">
    <property type="entry name" value="HTH_AraC"/>
</dbReference>
<dbReference type="Gene3D" id="1.10.10.60">
    <property type="entry name" value="Homeodomain-like"/>
    <property type="match status" value="1"/>
</dbReference>
<feature type="domain" description="HTH araC/xylS-type" evidence="3">
    <location>
        <begin position="220"/>
        <end position="318"/>
    </location>
</feature>
<dbReference type="SUPFAM" id="SSF52317">
    <property type="entry name" value="Class I glutamine amidotransferase-like"/>
    <property type="match status" value="1"/>
</dbReference>
<dbReference type="SMART" id="SM00342">
    <property type="entry name" value="HTH_ARAC"/>
    <property type="match status" value="1"/>
</dbReference>
<dbReference type="Pfam" id="PF01965">
    <property type="entry name" value="DJ-1_PfpI"/>
    <property type="match status" value="1"/>
</dbReference>
<dbReference type="CDD" id="cd03137">
    <property type="entry name" value="GATase1_AraC_1"/>
    <property type="match status" value="1"/>
</dbReference>
<reference evidence="4 5" key="1">
    <citation type="submission" date="2024-02" db="EMBL/GenBank/DDBJ databases">
        <title>Herpetosiphon gulosus NBRC 112829.</title>
        <authorList>
            <person name="Ichikawa N."/>
            <person name="Katano-Makiyama Y."/>
            <person name="Hidaka K."/>
        </authorList>
    </citation>
    <scope>NUCLEOTIDE SEQUENCE [LARGE SCALE GENOMIC DNA]</scope>
    <source>
        <strain evidence="4 5">NBRC 112829</strain>
    </source>
</reference>
<keyword evidence="5" id="KW-1185">Reference proteome</keyword>
<keyword evidence="1" id="KW-0805">Transcription regulation</keyword>